<keyword evidence="2" id="KW-1185">Reference proteome</keyword>
<accession>A0A9X2P6D9</accession>
<dbReference type="EMBL" id="JANSUY010000021">
    <property type="protein sequence ID" value="MCR9016976.1"/>
    <property type="molecule type" value="Genomic_DNA"/>
</dbReference>
<reference evidence="1" key="1">
    <citation type="submission" date="2022-08" db="EMBL/GenBank/DDBJ databases">
        <authorList>
            <person name="Zhang D."/>
        </authorList>
    </citation>
    <scope>NUCLEOTIDE SEQUENCE</scope>
    <source>
        <strain evidence="1">XJ19-11</strain>
    </source>
</reference>
<sequence>MKKSFPMLAICFLLLSCIEQETLELESGEFPLGTWTNIQFEETGFTMDRSSKLPENTYGYVFQKNGKLIHRANSGFCGTPPIVTADFAGKWTLKGDIVEVEVNFWGGKYRQEWKVTQLSGKTVKVELLKQEYFND</sequence>
<dbReference type="AlphaFoldDB" id="A0A9X2P6D9"/>
<comment type="caution">
    <text evidence="1">The sequence shown here is derived from an EMBL/GenBank/DDBJ whole genome shotgun (WGS) entry which is preliminary data.</text>
</comment>
<dbReference type="Proteomes" id="UP001142175">
    <property type="component" value="Unassembled WGS sequence"/>
</dbReference>
<evidence type="ECO:0000313" key="2">
    <source>
        <dbReference type="Proteomes" id="UP001142175"/>
    </source>
</evidence>
<evidence type="ECO:0008006" key="3">
    <source>
        <dbReference type="Google" id="ProtNLM"/>
    </source>
</evidence>
<protein>
    <recommendedName>
        <fullName evidence="3">Lipocalin-like domain-containing protein</fullName>
    </recommendedName>
</protein>
<proteinExistence type="predicted"/>
<dbReference type="PROSITE" id="PS51257">
    <property type="entry name" value="PROKAR_LIPOPROTEIN"/>
    <property type="match status" value="1"/>
</dbReference>
<evidence type="ECO:0000313" key="1">
    <source>
        <dbReference type="EMBL" id="MCR9016976.1"/>
    </source>
</evidence>
<organism evidence="1 2">
    <name type="scientific">Aquiflexum gelatinilyticum</name>
    <dbReference type="NCBI Taxonomy" id="2961943"/>
    <lineage>
        <taxon>Bacteria</taxon>
        <taxon>Pseudomonadati</taxon>
        <taxon>Bacteroidota</taxon>
        <taxon>Cytophagia</taxon>
        <taxon>Cytophagales</taxon>
        <taxon>Cyclobacteriaceae</taxon>
        <taxon>Aquiflexum</taxon>
    </lineage>
</organism>
<name>A0A9X2P6D9_9BACT</name>
<dbReference type="RefSeq" id="WP_258424821.1">
    <property type="nucleotide sequence ID" value="NZ_JANAEZ010000002.1"/>
</dbReference>
<gene>
    <name evidence="1" type="ORF">NU887_18225</name>
</gene>